<dbReference type="PANTHER" id="PTHR42848:SF1">
    <property type="entry name" value="HOLLIDAY JUNCTION BRANCH MIGRATION COMPLEX SUBUNIT RUVB"/>
    <property type="match status" value="1"/>
</dbReference>
<accession>A0A0F9CWM0</accession>
<dbReference type="InterPro" id="IPR004605">
    <property type="entry name" value="DNA_helicase_Holl-junc_RuvB"/>
</dbReference>
<keyword evidence="8" id="KW-0234">DNA repair</keyword>
<evidence type="ECO:0000256" key="3">
    <source>
        <dbReference type="ARBA" id="ARBA00022763"/>
    </source>
</evidence>
<gene>
    <name evidence="10" type="ORF">LCGC14_2272710</name>
</gene>
<evidence type="ECO:0000259" key="9">
    <source>
        <dbReference type="SMART" id="SM00382"/>
    </source>
</evidence>
<dbReference type="Pfam" id="PF05491">
    <property type="entry name" value="WHD_RuvB"/>
    <property type="match status" value="1"/>
</dbReference>
<keyword evidence="7" id="KW-0233">DNA recombination</keyword>
<keyword evidence="6" id="KW-0238">DNA-binding</keyword>
<protein>
    <recommendedName>
        <fullName evidence="9">AAA+ ATPase domain-containing protein</fullName>
    </recommendedName>
</protein>
<reference evidence="10" key="1">
    <citation type="journal article" date="2015" name="Nature">
        <title>Complex archaea that bridge the gap between prokaryotes and eukaryotes.</title>
        <authorList>
            <person name="Spang A."/>
            <person name="Saw J.H."/>
            <person name="Jorgensen S.L."/>
            <person name="Zaremba-Niedzwiedzka K."/>
            <person name="Martijn J."/>
            <person name="Lind A.E."/>
            <person name="van Eijk R."/>
            <person name="Schleper C."/>
            <person name="Guy L."/>
            <person name="Ettema T.J."/>
        </authorList>
    </citation>
    <scope>NUCLEOTIDE SEQUENCE</scope>
</reference>
<dbReference type="InterPro" id="IPR008824">
    <property type="entry name" value="RuvB-like_N"/>
</dbReference>
<dbReference type="InterPro" id="IPR003593">
    <property type="entry name" value="AAA+_ATPase"/>
</dbReference>
<dbReference type="SMART" id="SM00382">
    <property type="entry name" value="AAA"/>
    <property type="match status" value="1"/>
</dbReference>
<evidence type="ECO:0000256" key="5">
    <source>
        <dbReference type="ARBA" id="ARBA00022840"/>
    </source>
</evidence>
<dbReference type="Gene3D" id="1.10.10.10">
    <property type="entry name" value="Winged helix-like DNA-binding domain superfamily/Winged helix DNA-binding domain"/>
    <property type="match status" value="1"/>
</dbReference>
<proteinExistence type="predicted"/>
<organism evidence="10">
    <name type="scientific">marine sediment metagenome</name>
    <dbReference type="NCBI Taxonomy" id="412755"/>
    <lineage>
        <taxon>unclassified sequences</taxon>
        <taxon>metagenomes</taxon>
        <taxon>ecological metagenomes</taxon>
    </lineage>
</organism>
<dbReference type="GO" id="GO:0009378">
    <property type="term" value="F:four-way junction helicase activity"/>
    <property type="evidence" value="ECO:0007669"/>
    <property type="project" value="InterPro"/>
</dbReference>
<feature type="non-terminal residue" evidence="10">
    <location>
        <position position="1"/>
    </location>
</feature>
<dbReference type="AlphaFoldDB" id="A0A0F9CWM0"/>
<dbReference type="GO" id="GO:0003677">
    <property type="term" value="F:DNA binding"/>
    <property type="evidence" value="ECO:0007669"/>
    <property type="project" value="UniProtKB-KW"/>
</dbReference>
<dbReference type="PANTHER" id="PTHR42848">
    <property type="match status" value="1"/>
</dbReference>
<dbReference type="SUPFAM" id="SSF46785">
    <property type="entry name" value="Winged helix' DNA-binding domain"/>
    <property type="match status" value="1"/>
</dbReference>
<evidence type="ECO:0000256" key="8">
    <source>
        <dbReference type="ARBA" id="ARBA00023204"/>
    </source>
</evidence>
<keyword evidence="3" id="KW-0227">DNA damage</keyword>
<feature type="domain" description="AAA+ ATPase" evidence="9">
    <location>
        <begin position="107"/>
        <end position="232"/>
    </location>
</feature>
<keyword evidence="2" id="KW-0547">Nucleotide-binding</keyword>
<dbReference type="GO" id="GO:0006281">
    <property type="term" value="P:DNA repair"/>
    <property type="evidence" value="ECO:0007669"/>
    <property type="project" value="UniProtKB-KW"/>
</dbReference>
<keyword evidence="5" id="KW-0067">ATP-binding</keyword>
<evidence type="ECO:0000256" key="2">
    <source>
        <dbReference type="ARBA" id="ARBA00022741"/>
    </source>
</evidence>
<evidence type="ECO:0000256" key="6">
    <source>
        <dbReference type="ARBA" id="ARBA00023125"/>
    </source>
</evidence>
<evidence type="ECO:0000256" key="7">
    <source>
        <dbReference type="ARBA" id="ARBA00023172"/>
    </source>
</evidence>
<dbReference type="SUPFAM" id="SSF52540">
    <property type="entry name" value="P-loop containing nucleoside triphosphate hydrolases"/>
    <property type="match status" value="1"/>
</dbReference>
<dbReference type="Gene3D" id="3.40.50.300">
    <property type="entry name" value="P-loop containing nucleotide triphosphate hydrolases"/>
    <property type="match status" value="1"/>
</dbReference>
<comment type="caution">
    <text evidence="10">The sequence shown here is derived from an EMBL/GenBank/DDBJ whole genome shotgun (WGS) entry which is preliminary data.</text>
</comment>
<sequence length="370" mass="42393">EIIVGLPILRWILGSKEEITPAVTSDNDLFEKMWEAADNNCGEEGTPLEVTLKNNTFDTSKIPDYIPPKKPKTHKFTPSKWDEYIGQVNAKKIIQSFIKGSKENEVVFPHTIIDGKAGLGKTTLVYLIKKYLDVDLIEHIASDIVNLDQLVKIFAQINSPARKKDTILFIDEVHNLSPQLIEIFYPILQEGHINDKEIRPFTFIGCTTEKGKLIRKFKPFVSRMGIQITLEDYSVEEMKTIITQFKNKVFPEKEITNEIYTVLAKCSRLCPRDAVRLIKSYFYIGNLDETLQAYTIVDKENGLTKTDFKILEYLANNDKVGLQGLSAYLGISQENYLYQYEQYLIQLQLITRTPRGRSIGNKGKEILKEV</sequence>
<dbReference type="GO" id="GO:0006310">
    <property type="term" value="P:DNA recombination"/>
    <property type="evidence" value="ECO:0007669"/>
    <property type="project" value="UniProtKB-KW"/>
</dbReference>
<dbReference type="Pfam" id="PF05496">
    <property type="entry name" value="RuvB_N"/>
    <property type="match status" value="1"/>
</dbReference>
<dbReference type="EMBL" id="LAZR01031453">
    <property type="protein sequence ID" value="KKL53709.1"/>
    <property type="molecule type" value="Genomic_DNA"/>
</dbReference>
<evidence type="ECO:0000256" key="4">
    <source>
        <dbReference type="ARBA" id="ARBA00022801"/>
    </source>
</evidence>
<dbReference type="InterPro" id="IPR008823">
    <property type="entry name" value="RuvB_wg_C"/>
</dbReference>
<name>A0A0F9CWM0_9ZZZZ</name>
<keyword evidence="4" id="KW-0378">Hydrolase</keyword>
<evidence type="ECO:0000313" key="10">
    <source>
        <dbReference type="EMBL" id="KKL53709.1"/>
    </source>
</evidence>
<evidence type="ECO:0000256" key="1">
    <source>
        <dbReference type="ARBA" id="ARBA00022490"/>
    </source>
</evidence>
<dbReference type="InterPro" id="IPR027417">
    <property type="entry name" value="P-loop_NTPase"/>
</dbReference>
<keyword evidence="1" id="KW-0963">Cytoplasm</keyword>
<dbReference type="GO" id="GO:0005524">
    <property type="term" value="F:ATP binding"/>
    <property type="evidence" value="ECO:0007669"/>
    <property type="project" value="UniProtKB-KW"/>
</dbReference>
<dbReference type="InterPro" id="IPR036388">
    <property type="entry name" value="WH-like_DNA-bd_sf"/>
</dbReference>
<dbReference type="InterPro" id="IPR036390">
    <property type="entry name" value="WH_DNA-bd_sf"/>
</dbReference>
<dbReference type="GO" id="GO:0016787">
    <property type="term" value="F:hydrolase activity"/>
    <property type="evidence" value="ECO:0007669"/>
    <property type="project" value="UniProtKB-KW"/>
</dbReference>
<dbReference type="CDD" id="cd00009">
    <property type="entry name" value="AAA"/>
    <property type="match status" value="1"/>
</dbReference>